<keyword evidence="3" id="KW-0677">Repeat</keyword>
<accession>A0A9D8PQW2</accession>
<dbReference type="HAMAP" id="MF_01008">
    <property type="entry name" value="MraZ"/>
    <property type="match status" value="1"/>
</dbReference>
<dbReference type="GO" id="GO:2000143">
    <property type="term" value="P:negative regulation of DNA-templated transcription initiation"/>
    <property type="evidence" value="ECO:0007669"/>
    <property type="project" value="TreeGrafter"/>
</dbReference>
<keyword evidence="2 7" id="KW-0963">Cytoplasm</keyword>
<dbReference type="AlphaFoldDB" id="A0A9D8PQW2"/>
<evidence type="ECO:0000256" key="4">
    <source>
        <dbReference type="ARBA" id="ARBA00023015"/>
    </source>
</evidence>
<comment type="subunit">
    <text evidence="7">Forms oligomers.</text>
</comment>
<organism evidence="9 10">
    <name type="scientific">Candidatus Zymogenus saltonus</name>
    <dbReference type="NCBI Taxonomy" id="2844893"/>
    <lineage>
        <taxon>Bacteria</taxon>
        <taxon>Deltaproteobacteria</taxon>
        <taxon>Candidatus Zymogenia</taxon>
        <taxon>Candidatus Zymogeniales</taxon>
        <taxon>Candidatus Zymogenaceae</taxon>
        <taxon>Candidatus Zymogenus</taxon>
    </lineage>
</organism>
<dbReference type="NCBIfam" id="TIGR00242">
    <property type="entry name" value="division/cell wall cluster transcriptional repressor MraZ"/>
    <property type="match status" value="1"/>
</dbReference>
<evidence type="ECO:0000256" key="3">
    <source>
        <dbReference type="ARBA" id="ARBA00022737"/>
    </source>
</evidence>
<evidence type="ECO:0000256" key="2">
    <source>
        <dbReference type="ARBA" id="ARBA00022490"/>
    </source>
</evidence>
<dbReference type="CDD" id="cd16320">
    <property type="entry name" value="MraZ_N"/>
    <property type="match status" value="1"/>
</dbReference>
<reference evidence="9" key="1">
    <citation type="journal article" date="2021" name="Environ. Microbiol.">
        <title>Genomic characterization of three novel Desulfobacterota classes expand the metabolic and phylogenetic diversity of the phylum.</title>
        <authorList>
            <person name="Murphy C.L."/>
            <person name="Biggerstaff J."/>
            <person name="Eichhorn A."/>
            <person name="Ewing E."/>
            <person name="Shahan R."/>
            <person name="Soriano D."/>
            <person name="Stewart S."/>
            <person name="VanMol K."/>
            <person name="Walker R."/>
            <person name="Walters P."/>
            <person name="Elshahed M.S."/>
            <person name="Youssef N.H."/>
        </authorList>
    </citation>
    <scope>NUCLEOTIDE SEQUENCE</scope>
    <source>
        <strain evidence="9">Zod_Metabat.24</strain>
    </source>
</reference>
<evidence type="ECO:0000313" key="9">
    <source>
        <dbReference type="EMBL" id="MBN1573800.1"/>
    </source>
</evidence>
<feature type="domain" description="SpoVT-AbrB" evidence="8">
    <location>
        <begin position="79"/>
        <end position="122"/>
    </location>
</feature>
<dbReference type="PANTHER" id="PTHR34701">
    <property type="entry name" value="TRANSCRIPTIONAL REGULATOR MRAZ"/>
    <property type="match status" value="1"/>
</dbReference>
<dbReference type="GO" id="GO:0000976">
    <property type="term" value="F:transcription cis-regulatory region binding"/>
    <property type="evidence" value="ECO:0007669"/>
    <property type="project" value="TreeGrafter"/>
</dbReference>
<gene>
    <name evidence="7 9" type="primary">mraZ</name>
    <name evidence="9" type="ORF">JW984_11445</name>
</gene>
<dbReference type="InterPro" id="IPR035644">
    <property type="entry name" value="MraZ_C"/>
</dbReference>
<comment type="similarity">
    <text evidence="7">Belongs to the MraZ family.</text>
</comment>
<evidence type="ECO:0000256" key="5">
    <source>
        <dbReference type="ARBA" id="ARBA00023125"/>
    </source>
</evidence>
<dbReference type="InterPro" id="IPR035642">
    <property type="entry name" value="MraZ_N"/>
</dbReference>
<keyword evidence="6 7" id="KW-0804">Transcription</keyword>
<evidence type="ECO:0000259" key="8">
    <source>
        <dbReference type="PROSITE" id="PS51740"/>
    </source>
</evidence>
<name>A0A9D8PQW2_9DELT</name>
<evidence type="ECO:0000256" key="1">
    <source>
        <dbReference type="ARBA" id="ARBA00013860"/>
    </source>
</evidence>
<reference evidence="9" key="2">
    <citation type="submission" date="2021-01" db="EMBL/GenBank/DDBJ databases">
        <authorList>
            <person name="Hahn C.R."/>
            <person name="Youssef N.H."/>
            <person name="Elshahed M."/>
        </authorList>
    </citation>
    <scope>NUCLEOTIDE SEQUENCE</scope>
    <source>
        <strain evidence="9">Zod_Metabat.24</strain>
    </source>
</reference>
<dbReference type="SUPFAM" id="SSF89447">
    <property type="entry name" value="AbrB/MazE/MraZ-like"/>
    <property type="match status" value="1"/>
</dbReference>
<dbReference type="EMBL" id="JAFGIX010000055">
    <property type="protein sequence ID" value="MBN1573800.1"/>
    <property type="molecule type" value="Genomic_DNA"/>
</dbReference>
<dbReference type="InterPro" id="IPR003444">
    <property type="entry name" value="MraZ"/>
</dbReference>
<dbReference type="InterPro" id="IPR007159">
    <property type="entry name" value="SpoVT-AbrB_dom"/>
</dbReference>
<evidence type="ECO:0000256" key="6">
    <source>
        <dbReference type="ARBA" id="ARBA00023163"/>
    </source>
</evidence>
<keyword evidence="4 7" id="KW-0805">Transcription regulation</keyword>
<evidence type="ECO:0000313" key="10">
    <source>
        <dbReference type="Proteomes" id="UP000809273"/>
    </source>
</evidence>
<dbReference type="GO" id="GO:0009295">
    <property type="term" value="C:nucleoid"/>
    <property type="evidence" value="ECO:0007669"/>
    <property type="project" value="UniProtKB-SubCell"/>
</dbReference>
<dbReference type="InterPro" id="IPR037914">
    <property type="entry name" value="SpoVT-AbrB_sf"/>
</dbReference>
<protein>
    <recommendedName>
        <fullName evidence="1 7">Transcriptional regulator MraZ</fullName>
    </recommendedName>
</protein>
<keyword evidence="5 7" id="KW-0238">DNA-binding</keyword>
<feature type="domain" description="SpoVT-AbrB" evidence="8">
    <location>
        <begin position="5"/>
        <end position="50"/>
    </location>
</feature>
<dbReference type="CDD" id="cd16321">
    <property type="entry name" value="MraZ_C"/>
    <property type="match status" value="1"/>
</dbReference>
<dbReference type="GO" id="GO:0003700">
    <property type="term" value="F:DNA-binding transcription factor activity"/>
    <property type="evidence" value="ECO:0007669"/>
    <property type="project" value="UniProtKB-UniRule"/>
</dbReference>
<dbReference type="PROSITE" id="PS51740">
    <property type="entry name" value="SPOVT_ABRB"/>
    <property type="match status" value="2"/>
</dbReference>
<dbReference type="GO" id="GO:0005737">
    <property type="term" value="C:cytoplasm"/>
    <property type="evidence" value="ECO:0007669"/>
    <property type="project" value="UniProtKB-UniRule"/>
</dbReference>
<dbReference type="Pfam" id="PF02381">
    <property type="entry name" value="MraZ"/>
    <property type="match status" value="2"/>
</dbReference>
<evidence type="ECO:0000256" key="7">
    <source>
        <dbReference type="HAMAP-Rule" id="MF_01008"/>
    </source>
</evidence>
<comment type="subcellular location">
    <subcellularLocation>
        <location evidence="7">Cytoplasm</location>
        <location evidence="7">Nucleoid</location>
    </subcellularLocation>
</comment>
<dbReference type="Gene3D" id="3.40.1550.20">
    <property type="entry name" value="Transcriptional regulator MraZ domain"/>
    <property type="match status" value="1"/>
</dbReference>
<sequence length="143" mass="16985">MFRGNYEHTIDQKGRLSIPSKFRDLLRENYDEKLIVTRHENCLVGYPEEEWMKVERKMAVLPQHNKNVIAFQRFFISSAVECPVDKQGRILIPQYLRTHAELDKEVILAGMINRIEFWNKKRWDEGMKDTTERFGEIGEDLGI</sequence>
<proteinExistence type="inferred from homology"/>
<comment type="caution">
    <text evidence="9">The sequence shown here is derived from an EMBL/GenBank/DDBJ whole genome shotgun (WGS) entry which is preliminary data.</text>
</comment>
<dbReference type="InterPro" id="IPR020603">
    <property type="entry name" value="MraZ_dom"/>
</dbReference>
<dbReference type="Proteomes" id="UP000809273">
    <property type="component" value="Unassembled WGS sequence"/>
</dbReference>
<dbReference type="PANTHER" id="PTHR34701:SF1">
    <property type="entry name" value="TRANSCRIPTIONAL REGULATOR MRAZ"/>
    <property type="match status" value="1"/>
</dbReference>
<dbReference type="InterPro" id="IPR038619">
    <property type="entry name" value="MraZ_sf"/>
</dbReference>